<dbReference type="Pfam" id="PF11454">
    <property type="entry name" value="DUF3016"/>
    <property type="match status" value="1"/>
</dbReference>
<dbReference type="OrthoDB" id="195620at2"/>
<dbReference type="Proteomes" id="UP000283077">
    <property type="component" value="Unassembled WGS sequence"/>
</dbReference>
<evidence type="ECO:0000313" key="3">
    <source>
        <dbReference type="Proteomes" id="UP000283077"/>
    </source>
</evidence>
<feature type="signal peptide" evidence="1">
    <location>
        <begin position="1"/>
        <end position="28"/>
    </location>
</feature>
<protein>
    <submittedName>
        <fullName evidence="2">DUF3016 domain-containing protein</fullName>
    </submittedName>
</protein>
<accession>A0A437QBJ7</accession>
<feature type="chain" id="PRO_5019049101" evidence="1">
    <location>
        <begin position="29"/>
        <end position="185"/>
    </location>
</feature>
<keyword evidence="1" id="KW-0732">Signal</keyword>
<organism evidence="2 3">
    <name type="scientific">Rheinheimera riviphila</name>
    <dbReference type="NCBI Taxonomy" id="1834037"/>
    <lineage>
        <taxon>Bacteria</taxon>
        <taxon>Pseudomonadati</taxon>
        <taxon>Pseudomonadota</taxon>
        <taxon>Gammaproteobacteria</taxon>
        <taxon>Chromatiales</taxon>
        <taxon>Chromatiaceae</taxon>
        <taxon>Rheinheimera</taxon>
    </lineage>
</organism>
<name>A0A437QBJ7_9GAMM</name>
<dbReference type="InterPro" id="IPR021557">
    <property type="entry name" value="DUF3016"/>
</dbReference>
<proteinExistence type="predicted"/>
<reference evidence="2 3" key="1">
    <citation type="submission" date="2019-01" db="EMBL/GenBank/DDBJ databases">
        <authorList>
            <person name="Chen W.-M."/>
        </authorList>
    </citation>
    <scope>NUCLEOTIDE SEQUENCE [LARGE SCALE GENOMIC DNA]</scope>
    <source>
        <strain evidence="2 3">KYPC3</strain>
    </source>
</reference>
<comment type="caution">
    <text evidence="2">The sequence shown here is derived from an EMBL/GenBank/DDBJ whole genome shotgun (WGS) entry which is preliminary data.</text>
</comment>
<dbReference type="AlphaFoldDB" id="A0A437QBJ7"/>
<gene>
    <name evidence="2" type="ORF">EOE67_19785</name>
</gene>
<evidence type="ECO:0000313" key="2">
    <source>
        <dbReference type="EMBL" id="RVU31877.1"/>
    </source>
</evidence>
<dbReference type="EMBL" id="SACS01000037">
    <property type="protein sequence ID" value="RVU31877.1"/>
    <property type="molecule type" value="Genomic_DNA"/>
</dbReference>
<keyword evidence="3" id="KW-1185">Reference proteome</keyword>
<evidence type="ECO:0000256" key="1">
    <source>
        <dbReference type="SAM" id="SignalP"/>
    </source>
</evidence>
<sequence length="185" mass="21211">MRSLNMRKLTTYVTTVICAVALLIQVQAATAEKAETMSAVKVNWVNPEKFSDIRPANGSRKAYQERVTKAFEKILGDLAEKLPPGYSLEISVKDLDLAGDVNPMYRIDNTDIRVIKDIYFPRIKLDYVLFDQNKQPIHQETDVKIKDMGFMTSNHIGLQNREFAYEHAMLKKWFNKVIVPQTATK</sequence>